<proteinExistence type="predicted"/>
<dbReference type="EMBL" id="UARK01000031">
    <property type="protein sequence ID" value="SPW31328.1"/>
    <property type="molecule type" value="Genomic_DNA"/>
</dbReference>
<keyword evidence="1" id="KW-0805">Transcription regulation</keyword>
<dbReference type="SUPFAM" id="SSF48008">
    <property type="entry name" value="GntR ligand-binding domain-like"/>
    <property type="match status" value="1"/>
</dbReference>
<evidence type="ECO:0000313" key="4">
    <source>
        <dbReference type="EMBL" id="SPW31328.1"/>
    </source>
</evidence>
<evidence type="ECO:0000313" key="5">
    <source>
        <dbReference type="Proteomes" id="UP000249886"/>
    </source>
</evidence>
<keyword evidence="2" id="KW-0238">DNA-binding</keyword>
<dbReference type="SMART" id="SM00345">
    <property type="entry name" value="HTH_GNTR"/>
    <property type="match status" value="1"/>
</dbReference>
<dbReference type="GO" id="GO:0003677">
    <property type="term" value="F:DNA binding"/>
    <property type="evidence" value="ECO:0007669"/>
    <property type="project" value="UniProtKB-KW"/>
</dbReference>
<dbReference type="SUPFAM" id="SSF46785">
    <property type="entry name" value="Winged helix' DNA-binding domain"/>
    <property type="match status" value="1"/>
</dbReference>
<dbReference type="GO" id="GO:0003700">
    <property type="term" value="F:DNA-binding transcription factor activity"/>
    <property type="evidence" value="ECO:0007669"/>
    <property type="project" value="InterPro"/>
</dbReference>
<dbReference type="Gene3D" id="1.20.120.530">
    <property type="entry name" value="GntR ligand-binding domain-like"/>
    <property type="match status" value="1"/>
</dbReference>
<dbReference type="AlphaFoldDB" id="A0A3S5BMQ4"/>
<dbReference type="PANTHER" id="PTHR43537:SF5">
    <property type="entry name" value="UXU OPERON TRANSCRIPTIONAL REGULATOR"/>
    <property type="match status" value="1"/>
</dbReference>
<dbReference type="CDD" id="cd07377">
    <property type="entry name" value="WHTH_GntR"/>
    <property type="match status" value="1"/>
</dbReference>
<dbReference type="Pfam" id="PF07729">
    <property type="entry name" value="FCD"/>
    <property type="match status" value="1"/>
</dbReference>
<gene>
    <name evidence="4" type="primary">lutR</name>
    <name evidence="4" type="ORF">NCTC10254_02078</name>
</gene>
<dbReference type="InterPro" id="IPR036388">
    <property type="entry name" value="WH-like_DNA-bd_sf"/>
</dbReference>
<organism evidence="4 5">
    <name type="scientific">Corynebacterium matruchotii</name>
    <dbReference type="NCBI Taxonomy" id="43768"/>
    <lineage>
        <taxon>Bacteria</taxon>
        <taxon>Bacillati</taxon>
        <taxon>Actinomycetota</taxon>
        <taxon>Actinomycetes</taxon>
        <taxon>Mycobacteriales</taxon>
        <taxon>Corynebacteriaceae</taxon>
        <taxon>Corynebacterium</taxon>
    </lineage>
</organism>
<protein>
    <submittedName>
        <fullName evidence="4">GntR family transcriptional regulator</fullName>
    </submittedName>
</protein>
<dbReference type="PROSITE" id="PS50949">
    <property type="entry name" value="HTH_GNTR"/>
    <property type="match status" value="1"/>
</dbReference>
<evidence type="ECO:0000256" key="2">
    <source>
        <dbReference type="ARBA" id="ARBA00023125"/>
    </source>
</evidence>
<sequence>MNTVLTAPKPYAASHRWRINTMMKPITLSATQAAIEGIQQYIRDHSLTSGDILPSETELCDELNCSRSSVREAMRTLQSLDVVEVRRGQGTFVAGMTLSPMVQGMVLRATLDPDHTAAHLHEVIATREFLELSVVDELMSAHTKESLDSLNQLASNMRTSFSEYGSFMDEDQQFHAALLSPVSNALMRELAGAMWQVYAQLIDICEIPITVDAERTIKNHESIVRALRNKDSAAYREAVQNHYAPLRAAIAQL</sequence>
<reference evidence="4 5" key="1">
    <citation type="submission" date="2018-06" db="EMBL/GenBank/DDBJ databases">
        <authorList>
            <consortium name="Pathogen Informatics"/>
            <person name="Doyle S."/>
        </authorList>
    </citation>
    <scope>NUCLEOTIDE SEQUENCE [LARGE SCALE GENOMIC DNA]</scope>
    <source>
        <strain evidence="4 5">NCTC10254</strain>
    </source>
</reference>
<evidence type="ECO:0000256" key="1">
    <source>
        <dbReference type="ARBA" id="ARBA00023015"/>
    </source>
</evidence>
<dbReference type="InterPro" id="IPR011711">
    <property type="entry name" value="GntR_C"/>
</dbReference>
<dbReference type="InterPro" id="IPR000524">
    <property type="entry name" value="Tscrpt_reg_HTH_GntR"/>
</dbReference>
<evidence type="ECO:0000256" key="3">
    <source>
        <dbReference type="ARBA" id="ARBA00023163"/>
    </source>
</evidence>
<dbReference type="InterPro" id="IPR008920">
    <property type="entry name" value="TF_FadR/GntR_C"/>
</dbReference>
<dbReference type="Gene3D" id="1.10.10.10">
    <property type="entry name" value="Winged helix-like DNA-binding domain superfamily/Winged helix DNA-binding domain"/>
    <property type="match status" value="1"/>
</dbReference>
<dbReference type="InterPro" id="IPR036390">
    <property type="entry name" value="WH_DNA-bd_sf"/>
</dbReference>
<keyword evidence="3" id="KW-0804">Transcription</keyword>
<name>A0A3S5BMQ4_9CORY</name>
<dbReference type="SMART" id="SM00895">
    <property type="entry name" value="FCD"/>
    <property type="match status" value="1"/>
</dbReference>
<dbReference type="Proteomes" id="UP000249886">
    <property type="component" value="Unassembled WGS sequence"/>
</dbReference>
<dbReference type="Pfam" id="PF00392">
    <property type="entry name" value="GntR"/>
    <property type="match status" value="1"/>
</dbReference>
<comment type="caution">
    <text evidence="4">The sequence shown here is derived from an EMBL/GenBank/DDBJ whole genome shotgun (WGS) entry which is preliminary data.</text>
</comment>
<dbReference type="PANTHER" id="PTHR43537">
    <property type="entry name" value="TRANSCRIPTIONAL REGULATOR, GNTR FAMILY"/>
    <property type="match status" value="1"/>
</dbReference>
<accession>A0A3S5BMQ4</accession>
<dbReference type="PRINTS" id="PR00035">
    <property type="entry name" value="HTHGNTR"/>
</dbReference>